<dbReference type="PANTHER" id="PTHR24276:SF98">
    <property type="entry name" value="FI18310P1-RELATED"/>
    <property type="match status" value="1"/>
</dbReference>
<evidence type="ECO:0000313" key="7">
    <source>
        <dbReference type="EMBL" id="AEX09232.1"/>
    </source>
</evidence>
<dbReference type="GO" id="GO:0004252">
    <property type="term" value="F:serine-type endopeptidase activity"/>
    <property type="evidence" value="ECO:0007669"/>
    <property type="project" value="InterPro"/>
</dbReference>
<evidence type="ECO:0000256" key="2">
    <source>
        <dbReference type="ARBA" id="ARBA00022670"/>
    </source>
</evidence>
<comment type="similarity">
    <text evidence="1">Belongs to the peptidase S1 family.</text>
</comment>
<accession>H2CYS4</accession>
<evidence type="ECO:0000256" key="4">
    <source>
        <dbReference type="ARBA" id="ARBA00022825"/>
    </source>
</evidence>
<dbReference type="InterPro" id="IPR043504">
    <property type="entry name" value="Peptidase_S1_PA_chymotrypsin"/>
</dbReference>
<feature type="domain" description="Peptidase S1" evidence="6">
    <location>
        <begin position="1"/>
        <end position="178"/>
    </location>
</feature>
<dbReference type="InterPro" id="IPR001314">
    <property type="entry name" value="Peptidase_S1A"/>
</dbReference>
<keyword evidence="2" id="KW-0645">Protease</keyword>
<proteinExistence type="evidence at transcript level"/>
<organism evidence="7">
    <name type="scientific">Pandinus cavimanus</name>
    <name type="common">Tanzanian red clawed scorpion</name>
    <dbReference type="NCBI Taxonomy" id="217261"/>
    <lineage>
        <taxon>Eukaryota</taxon>
        <taxon>Metazoa</taxon>
        <taxon>Ecdysozoa</taxon>
        <taxon>Arthropoda</taxon>
        <taxon>Chelicerata</taxon>
        <taxon>Arachnida</taxon>
        <taxon>Scorpiones</taxon>
        <taxon>Iurida</taxon>
        <taxon>Scorpionoidea</taxon>
        <taxon>Scorpionidae</taxon>
        <taxon>Pandininae</taxon>
        <taxon>Pandinus</taxon>
    </lineage>
</organism>
<dbReference type="InterPro" id="IPR050430">
    <property type="entry name" value="Peptidase_S1"/>
</dbReference>
<dbReference type="Gene3D" id="2.40.10.10">
    <property type="entry name" value="Trypsin-like serine proteases"/>
    <property type="match status" value="1"/>
</dbReference>
<dbReference type="SMART" id="SM00020">
    <property type="entry name" value="Tryp_SPc"/>
    <property type="match status" value="1"/>
</dbReference>
<evidence type="ECO:0000256" key="3">
    <source>
        <dbReference type="ARBA" id="ARBA00022801"/>
    </source>
</evidence>
<sequence length="187" mass="20937">GRIGHINKKSATPVKFSQLSVHKSYDEDYNADIAILKLKNSLTKFDKDIDKICIANKGKTYPNRQPVVQMGWGLFDNVSSSSETLKTTALGYLLDKPDCIAEMKSYADPGQLCVSTLRGEKICAGDSGGPLVVINGADKTAIGIVSYDYYDWCVQDNEYPTFYTEISYYADWIKSETKNDKEICWKN</sequence>
<dbReference type="InterPro" id="IPR001254">
    <property type="entry name" value="Trypsin_dom"/>
</dbReference>
<reference evidence="7" key="1">
    <citation type="journal article" date="2012" name="Proteomics">
        <title>Molecular diversity of the telson and venom components from Pandinus cavimanus (Scorpionidae Latreille 1802): transcriptome, venomics and function.</title>
        <authorList>
            <person name="Diego-Garcia E."/>
            <person name="Peigneur S."/>
            <person name="Clynen E."/>
            <person name="Marien T."/>
            <person name="Czech L."/>
            <person name="Schoofs L."/>
            <person name="Tytgat J."/>
        </authorList>
    </citation>
    <scope>NUCLEOTIDE SEQUENCE</scope>
</reference>
<feature type="non-terminal residue" evidence="7">
    <location>
        <position position="1"/>
    </location>
</feature>
<dbReference type="EMBL" id="JN315754">
    <property type="protein sequence ID" value="AEX09232.1"/>
    <property type="molecule type" value="mRNA"/>
</dbReference>
<keyword evidence="5" id="KW-1015">Disulfide bond</keyword>
<dbReference type="AlphaFoldDB" id="H2CYS4"/>
<evidence type="ECO:0000256" key="5">
    <source>
        <dbReference type="ARBA" id="ARBA00023157"/>
    </source>
</evidence>
<name>H2CYS4_PANCV</name>
<dbReference type="PROSITE" id="PS50240">
    <property type="entry name" value="TRYPSIN_DOM"/>
    <property type="match status" value="1"/>
</dbReference>
<evidence type="ECO:0000256" key="1">
    <source>
        <dbReference type="ARBA" id="ARBA00007664"/>
    </source>
</evidence>
<dbReference type="InterPro" id="IPR009003">
    <property type="entry name" value="Peptidase_S1_PA"/>
</dbReference>
<keyword evidence="3" id="KW-0378">Hydrolase</keyword>
<protein>
    <submittedName>
        <fullName evidence="7">Elastase-like protein</fullName>
    </submittedName>
</protein>
<dbReference type="PRINTS" id="PR00722">
    <property type="entry name" value="CHYMOTRYPSIN"/>
</dbReference>
<evidence type="ECO:0000259" key="6">
    <source>
        <dbReference type="PROSITE" id="PS50240"/>
    </source>
</evidence>
<dbReference type="Pfam" id="PF00089">
    <property type="entry name" value="Trypsin"/>
    <property type="match status" value="1"/>
</dbReference>
<dbReference type="GO" id="GO:0006508">
    <property type="term" value="P:proteolysis"/>
    <property type="evidence" value="ECO:0007669"/>
    <property type="project" value="UniProtKB-KW"/>
</dbReference>
<dbReference type="PANTHER" id="PTHR24276">
    <property type="entry name" value="POLYSERASE-RELATED"/>
    <property type="match status" value="1"/>
</dbReference>
<dbReference type="SUPFAM" id="SSF50494">
    <property type="entry name" value="Trypsin-like serine proteases"/>
    <property type="match status" value="1"/>
</dbReference>
<keyword evidence="4" id="KW-0720">Serine protease</keyword>